<reference evidence="2 3" key="1">
    <citation type="submission" date="2019-06" db="EMBL/GenBank/DDBJ databases">
        <authorList>
            <person name="Srinivasan S."/>
        </authorList>
    </citation>
    <scope>NUCLEOTIDE SEQUENCE [LARGE SCALE GENOMIC DNA]</scope>
    <source>
        <strain evidence="2 3">17J68-5</strain>
    </source>
</reference>
<feature type="region of interest" description="Disordered" evidence="1">
    <location>
        <begin position="1"/>
        <end position="30"/>
    </location>
</feature>
<gene>
    <name evidence="2" type="ORF">FHG12_03430</name>
</gene>
<dbReference type="Proteomes" id="UP000305398">
    <property type="component" value="Chromosome"/>
</dbReference>
<dbReference type="OrthoDB" id="661524at2"/>
<proteinExistence type="predicted"/>
<dbReference type="EMBL" id="CP040896">
    <property type="protein sequence ID" value="QDA59215.1"/>
    <property type="molecule type" value="Genomic_DNA"/>
</dbReference>
<dbReference type="KEGG" id="hyj:FHG12_03430"/>
<feature type="compositionally biased region" description="Basic residues" evidence="1">
    <location>
        <begin position="12"/>
        <end position="25"/>
    </location>
</feature>
<dbReference type="AlphaFoldDB" id="A0A5B7ZX75"/>
<accession>A0A5B7ZX75</accession>
<protein>
    <submittedName>
        <fullName evidence="2">Uncharacterized protein</fullName>
    </submittedName>
</protein>
<evidence type="ECO:0000256" key="1">
    <source>
        <dbReference type="SAM" id="MobiDB-lite"/>
    </source>
</evidence>
<sequence length="121" mass="13041">MAFDGTEGSFTHKQHAASLTKKHRTDHPESISSQFFGKEKLLHLLNHPDCVGIRIYNSKSDEGQHGFVVVGVNAEEKDLLHHPEGAERSVALAAPAEATSLILVNGPCCPPSCATENELNA</sequence>
<dbReference type="RefSeq" id="WP_139514300.1">
    <property type="nucleotide sequence ID" value="NZ_CP040896.1"/>
</dbReference>
<name>A0A5B7ZX75_9BACT</name>
<evidence type="ECO:0000313" key="3">
    <source>
        <dbReference type="Proteomes" id="UP000305398"/>
    </source>
</evidence>
<keyword evidence="3" id="KW-1185">Reference proteome</keyword>
<organism evidence="2 3">
    <name type="scientific">Hymenobacter jejuensis</name>
    <dbReference type="NCBI Taxonomy" id="2502781"/>
    <lineage>
        <taxon>Bacteria</taxon>
        <taxon>Pseudomonadati</taxon>
        <taxon>Bacteroidota</taxon>
        <taxon>Cytophagia</taxon>
        <taxon>Cytophagales</taxon>
        <taxon>Hymenobacteraceae</taxon>
        <taxon>Hymenobacter</taxon>
    </lineage>
</organism>
<evidence type="ECO:0000313" key="2">
    <source>
        <dbReference type="EMBL" id="QDA59215.1"/>
    </source>
</evidence>